<evidence type="ECO:0000313" key="2">
    <source>
        <dbReference type="EMBL" id="KAE9313308.1"/>
    </source>
</evidence>
<name>A0A6A4E4M4_9STRA</name>
<sequence length="48" mass="4845">MHLGLEGKRRGVTDASAGGAVSDQDPGRGFTVGADGARAAQPVHCLVR</sequence>
<accession>A0A6A4E4M4</accession>
<evidence type="ECO:0000313" key="3">
    <source>
        <dbReference type="Proteomes" id="UP000434957"/>
    </source>
</evidence>
<feature type="region of interest" description="Disordered" evidence="1">
    <location>
        <begin position="1"/>
        <end position="35"/>
    </location>
</feature>
<dbReference type="EMBL" id="QXFT01001655">
    <property type="protein sequence ID" value="KAE9313308.1"/>
    <property type="molecule type" value="Genomic_DNA"/>
</dbReference>
<proteinExistence type="predicted"/>
<gene>
    <name evidence="2" type="ORF">PR003_g19532</name>
</gene>
<feature type="compositionally biased region" description="Basic and acidic residues" evidence="1">
    <location>
        <begin position="1"/>
        <end position="12"/>
    </location>
</feature>
<keyword evidence="3" id="KW-1185">Reference proteome</keyword>
<organism evidence="2 3">
    <name type="scientific">Phytophthora rubi</name>
    <dbReference type="NCBI Taxonomy" id="129364"/>
    <lineage>
        <taxon>Eukaryota</taxon>
        <taxon>Sar</taxon>
        <taxon>Stramenopiles</taxon>
        <taxon>Oomycota</taxon>
        <taxon>Peronosporomycetes</taxon>
        <taxon>Peronosporales</taxon>
        <taxon>Peronosporaceae</taxon>
        <taxon>Phytophthora</taxon>
    </lineage>
</organism>
<comment type="caution">
    <text evidence="2">The sequence shown here is derived from an EMBL/GenBank/DDBJ whole genome shotgun (WGS) entry which is preliminary data.</text>
</comment>
<evidence type="ECO:0000256" key="1">
    <source>
        <dbReference type="SAM" id="MobiDB-lite"/>
    </source>
</evidence>
<protein>
    <submittedName>
        <fullName evidence="2">Uncharacterized protein</fullName>
    </submittedName>
</protein>
<dbReference type="Proteomes" id="UP000434957">
    <property type="component" value="Unassembled WGS sequence"/>
</dbReference>
<dbReference type="AlphaFoldDB" id="A0A6A4E4M4"/>
<reference evidence="2 3" key="1">
    <citation type="submission" date="2018-08" db="EMBL/GenBank/DDBJ databases">
        <title>Genomic investigation of the strawberry pathogen Phytophthora fragariae indicates pathogenicity is determined by transcriptional variation in three key races.</title>
        <authorList>
            <person name="Adams T.M."/>
            <person name="Armitage A.D."/>
            <person name="Sobczyk M.K."/>
            <person name="Bates H.J."/>
            <person name="Dunwell J.M."/>
            <person name="Nellist C.F."/>
            <person name="Harrison R.J."/>
        </authorList>
    </citation>
    <scope>NUCLEOTIDE SEQUENCE [LARGE SCALE GENOMIC DNA]</scope>
    <source>
        <strain evidence="2 3">SCRP333</strain>
    </source>
</reference>